<dbReference type="Proteomes" id="UP000007174">
    <property type="component" value="Unassembled WGS sequence"/>
</dbReference>
<dbReference type="eggNOG" id="ENOG502SKGN">
    <property type="taxonomic scope" value="Eukaryota"/>
</dbReference>
<keyword evidence="1" id="KW-1133">Transmembrane helix</keyword>
<dbReference type="VEuPathDB" id="FungiDB:CH63R_07204"/>
<keyword evidence="1" id="KW-0812">Transmembrane</keyword>
<gene>
    <name evidence="2" type="ORF">CH063_13338</name>
</gene>
<dbReference type="HOGENOM" id="CLU_1959434_0_0_1"/>
<name>H1VU03_COLHI</name>
<evidence type="ECO:0000256" key="1">
    <source>
        <dbReference type="SAM" id="Phobius"/>
    </source>
</evidence>
<feature type="transmembrane region" description="Helical" evidence="1">
    <location>
        <begin position="6"/>
        <end position="27"/>
    </location>
</feature>
<sequence length="128" mass="14320">MFPNVPVYAVILALLALYLAALVSLLFGRNQYRLPHAVSCPAEILSFLANEDNASDPAFQAAPRSAEKLRVYLGAGPGVTRASTAAQSTWMFGYWPGRDERRLGVRRQKRFTERKPFHERAPSRPSMI</sequence>
<protein>
    <submittedName>
        <fullName evidence="2">Uncharacterized protein</fullName>
    </submittedName>
</protein>
<organism evidence="2 3">
    <name type="scientific">Colletotrichum higginsianum (strain IMI 349063)</name>
    <name type="common">Crucifer anthracnose fungus</name>
    <dbReference type="NCBI Taxonomy" id="759273"/>
    <lineage>
        <taxon>Eukaryota</taxon>
        <taxon>Fungi</taxon>
        <taxon>Dikarya</taxon>
        <taxon>Ascomycota</taxon>
        <taxon>Pezizomycotina</taxon>
        <taxon>Sordariomycetes</taxon>
        <taxon>Hypocreomycetidae</taxon>
        <taxon>Glomerellales</taxon>
        <taxon>Glomerellaceae</taxon>
        <taxon>Colletotrichum</taxon>
        <taxon>Colletotrichum destructivum species complex</taxon>
    </lineage>
</organism>
<dbReference type="STRING" id="759273.H1VU03"/>
<evidence type="ECO:0000313" key="2">
    <source>
        <dbReference type="EMBL" id="CCF43711.1"/>
    </source>
</evidence>
<keyword evidence="1" id="KW-0472">Membrane</keyword>
<accession>H1VU03</accession>
<proteinExistence type="predicted"/>
<dbReference type="EMBL" id="CACQ02006321">
    <property type="protein sequence ID" value="CCF43711.1"/>
    <property type="molecule type" value="Genomic_DNA"/>
</dbReference>
<reference evidence="3" key="1">
    <citation type="journal article" date="2012" name="Nat. Genet.">
        <title>Lifestyle transitions in plant pathogenic Colletotrichum fungi deciphered by genome and transcriptome analyses.</title>
        <authorList>
            <person name="O'Connell R.J."/>
            <person name="Thon M.R."/>
            <person name="Hacquard S."/>
            <person name="Amyotte S.G."/>
            <person name="Kleemann J."/>
            <person name="Torres M.F."/>
            <person name="Damm U."/>
            <person name="Buiate E.A."/>
            <person name="Epstein L."/>
            <person name="Alkan N."/>
            <person name="Altmueller J."/>
            <person name="Alvarado-Balderrama L."/>
            <person name="Bauser C.A."/>
            <person name="Becker C."/>
            <person name="Birren B.W."/>
            <person name="Chen Z."/>
            <person name="Choi J."/>
            <person name="Crouch J.A."/>
            <person name="Duvick J.P."/>
            <person name="Farman M.A."/>
            <person name="Gan P."/>
            <person name="Heiman D."/>
            <person name="Henrissat B."/>
            <person name="Howard R.J."/>
            <person name="Kabbage M."/>
            <person name="Koch C."/>
            <person name="Kracher B."/>
            <person name="Kubo Y."/>
            <person name="Law A.D."/>
            <person name="Lebrun M.-H."/>
            <person name="Lee Y.-H."/>
            <person name="Miyara I."/>
            <person name="Moore N."/>
            <person name="Neumann U."/>
            <person name="Nordstroem K."/>
            <person name="Panaccione D.G."/>
            <person name="Panstruga R."/>
            <person name="Place M."/>
            <person name="Proctor R.H."/>
            <person name="Prusky D."/>
            <person name="Rech G."/>
            <person name="Reinhardt R."/>
            <person name="Rollins J.A."/>
            <person name="Rounsley S."/>
            <person name="Schardl C.L."/>
            <person name="Schwartz D.C."/>
            <person name="Shenoy N."/>
            <person name="Shirasu K."/>
            <person name="Sikhakolli U.R."/>
            <person name="Stueber K."/>
            <person name="Sukno S.A."/>
            <person name="Sweigard J.A."/>
            <person name="Takano Y."/>
            <person name="Takahara H."/>
            <person name="Trail F."/>
            <person name="van der Does H.C."/>
            <person name="Voll L.M."/>
            <person name="Will I."/>
            <person name="Young S."/>
            <person name="Zeng Q."/>
            <person name="Zhang J."/>
            <person name="Zhou S."/>
            <person name="Dickman M.B."/>
            <person name="Schulze-Lefert P."/>
            <person name="Ver Loren van Themaat E."/>
            <person name="Ma L.-J."/>
            <person name="Vaillancourt L.J."/>
        </authorList>
    </citation>
    <scope>NUCLEOTIDE SEQUENCE [LARGE SCALE GENOMIC DNA]</scope>
    <source>
        <strain evidence="3">IMI 349063</strain>
    </source>
</reference>
<evidence type="ECO:0000313" key="3">
    <source>
        <dbReference type="Proteomes" id="UP000007174"/>
    </source>
</evidence>
<dbReference type="AlphaFoldDB" id="H1VU03"/>
<dbReference type="PANTHER" id="PTHR37544:SF1">
    <property type="entry name" value="PHOSPHORIBOSYLAMINOIMIDAZOLE-SUCCINOCARBOXAMIDE SYNTHASE"/>
    <property type="match status" value="1"/>
</dbReference>
<dbReference type="PANTHER" id="PTHR37544">
    <property type="entry name" value="SPRAY-RELATED"/>
    <property type="match status" value="1"/>
</dbReference>